<dbReference type="InterPro" id="IPR013780">
    <property type="entry name" value="Glyco_hydro_b"/>
</dbReference>
<feature type="compositionally biased region" description="Basic and acidic residues" evidence="1">
    <location>
        <begin position="315"/>
        <end position="324"/>
    </location>
</feature>
<feature type="compositionally biased region" description="Low complexity" evidence="1">
    <location>
        <begin position="355"/>
        <end position="367"/>
    </location>
</feature>
<accession>A0A0B2VMV4</accession>
<sequence>MNPLHIFAEHSNMISGDVIIPRQAPAQFLRDARNQPFELLITLEANDKEVIRNASGSLYWDDGESFMGEDYYFLRFSFTANNYFATLTISHSHSGKVHIPTLDIIEIFGYSYFPDFSTITFSGFPLKVNQTTFCAQTNILRMQGTRMIDWSAPGIIQLMWNHSRISTTTPAATSARTSATTITILSDTQSSPETVTPTSELTIATSTQMIKTAQTLTVFTATSTESTQSLTSTKISAGTISEAETTGQTSTTTALISRTESAAPPTTVSTHAPGMQSSTTRQSSVITVSELKTTMWTTTAAMPTSQPTTTVRPMKTKEPQHTDRPTAVSFSTMTGLPTASSYETGERVSLPEMVESTSGSSEATGESQMMGGSAAPPTTTLASPKSKILVAFLFSVLSFILKVF</sequence>
<dbReference type="OrthoDB" id="1334205at2759"/>
<dbReference type="EMBL" id="JPKZ01001310">
    <property type="protein sequence ID" value="KHN82742.1"/>
    <property type="molecule type" value="Genomic_DNA"/>
</dbReference>
<feature type="compositionally biased region" description="Polar residues" evidence="1">
    <location>
        <begin position="328"/>
        <end position="343"/>
    </location>
</feature>
<organism evidence="2 3">
    <name type="scientific">Toxocara canis</name>
    <name type="common">Canine roundworm</name>
    <dbReference type="NCBI Taxonomy" id="6265"/>
    <lineage>
        <taxon>Eukaryota</taxon>
        <taxon>Metazoa</taxon>
        <taxon>Ecdysozoa</taxon>
        <taxon>Nematoda</taxon>
        <taxon>Chromadorea</taxon>
        <taxon>Rhabditida</taxon>
        <taxon>Spirurina</taxon>
        <taxon>Ascaridomorpha</taxon>
        <taxon>Ascaridoidea</taxon>
        <taxon>Toxocaridae</taxon>
        <taxon>Toxocara</taxon>
    </lineage>
</organism>
<evidence type="ECO:0000313" key="3">
    <source>
        <dbReference type="Proteomes" id="UP000031036"/>
    </source>
</evidence>
<dbReference type="STRING" id="6265.A0A0B2VMV4"/>
<dbReference type="Gene3D" id="2.60.40.1180">
    <property type="entry name" value="Golgi alpha-mannosidase II"/>
    <property type="match status" value="1"/>
</dbReference>
<dbReference type="Proteomes" id="UP000031036">
    <property type="component" value="Unassembled WGS sequence"/>
</dbReference>
<comment type="caution">
    <text evidence="2">The sequence shown here is derived from an EMBL/GenBank/DDBJ whole genome shotgun (WGS) entry which is preliminary data.</text>
</comment>
<evidence type="ECO:0000313" key="2">
    <source>
        <dbReference type="EMBL" id="KHN82742.1"/>
    </source>
</evidence>
<dbReference type="AlphaFoldDB" id="A0A0B2VMV4"/>
<evidence type="ECO:0000256" key="1">
    <source>
        <dbReference type="SAM" id="MobiDB-lite"/>
    </source>
</evidence>
<feature type="region of interest" description="Disordered" evidence="1">
    <location>
        <begin position="303"/>
        <end position="379"/>
    </location>
</feature>
<keyword evidence="3" id="KW-1185">Reference proteome</keyword>
<reference evidence="2 3" key="1">
    <citation type="submission" date="2014-11" db="EMBL/GenBank/DDBJ databases">
        <title>Genetic blueprint of the zoonotic pathogen Toxocara canis.</title>
        <authorList>
            <person name="Zhu X.-Q."/>
            <person name="Korhonen P.K."/>
            <person name="Cai H."/>
            <person name="Young N.D."/>
            <person name="Nejsum P."/>
            <person name="von Samson-Himmelstjerna G."/>
            <person name="Boag P.R."/>
            <person name="Tan P."/>
            <person name="Li Q."/>
            <person name="Min J."/>
            <person name="Yang Y."/>
            <person name="Wang X."/>
            <person name="Fang X."/>
            <person name="Hall R.S."/>
            <person name="Hofmann A."/>
            <person name="Sternberg P.W."/>
            <person name="Jex A.R."/>
            <person name="Gasser R.B."/>
        </authorList>
    </citation>
    <scope>NUCLEOTIDE SEQUENCE [LARGE SCALE GENOMIC DNA]</scope>
    <source>
        <strain evidence="2">PN_DK_2014</strain>
    </source>
</reference>
<gene>
    <name evidence="2" type="ORF">Tcan_17449</name>
</gene>
<feature type="compositionally biased region" description="Polar residues" evidence="1">
    <location>
        <begin position="254"/>
        <end position="284"/>
    </location>
</feature>
<proteinExistence type="predicted"/>
<protein>
    <submittedName>
        <fullName evidence="2">Uncharacterized protein</fullName>
    </submittedName>
</protein>
<name>A0A0B2VMV4_TOXCA</name>
<feature type="region of interest" description="Disordered" evidence="1">
    <location>
        <begin position="241"/>
        <end position="284"/>
    </location>
</feature>